<evidence type="ECO:0000256" key="2">
    <source>
        <dbReference type="ARBA" id="ARBA00023002"/>
    </source>
</evidence>
<dbReference type="Pfam" id="PF00106">
    <property type="entry name" value="adh_short"/>
    <property type="match status" value="1"/>
</dbReference>
<dbReference type="SUPFAM" id="SSF51735">
    <property type="entry name" value="NAD(P)-binding Rossmann-fold domains"/>
    <property type="match status" value="1"/>
</dbReference>
<keyword evidence="4" id="KW-1185">Reference proteome</keyword>
<dbReference type="GO" id="GO:0016491">
    <property type="term" value="F:oxidoreductase activity"/>
    <property type="evidence" value="ECO:0007669"/>
    <property type="project" value="UniProtKB-KW"/>
</dbReference>
<dbReference type="PANTHER" id="PTHR24321">
    <property type="entry name" value="DEHYDROGENASES, SHORT CHAIN"/>
    <property type="match status" value="1"/>
</dbReference>
<evidence type="ECO:0000313" key="4">
    <source>
        <dbReference type="Proteomes" id="UP000278886"/>
    </source>
</evidence>
<dbReference type="InterPro" id="IPR002347">
    <property type="entry name" value="SDR_fam"/>
</dbReference>
<dbReference type="AlphaFoldDB" id="A0A387B8A3"/>
<dbReference type="Proteomes" id="UP000278886">
    <property type="component" value="Chromosome"/>
</dbReference>
<dbReference type="InterPro" id="IPR036291">
    <property type="entry name" value="NAD(P)-bd_dom_sf"/>
</dbReference>
<dbReference type="PANTHER" id="PTHR24321:SF15">
    <property type="entry name" value="OXIDOREDUCTASE UCPA"/>
    <property type="match status" value="1"/>
</dbReference>
<dbReference type="EMBL" id="CP032630">
    <property type="protein sequence ID" value="AYF97425.1"/>
    <property type="molecule type" value="Genomic_DNA"/>
</dbReference>
<dbReference type="OrthoDB" id="3676637at2"/>
<reference evidence="4" key="1">
    <citation type="submission" date="2018-09" db="EMBL/GenBank/DDBJ databases">
        <title>Genome sequencing of strain 2DFWR-13.</title>
        <authorList>
            <person name="Heo J."/>
            <person name="Kim S.-J."/>
            <person name="Kwon S.-W."/>
        </authorList>
    </citation>
    <scope>NUCLEOTIDE SEQUENCE [LARGE SCALE GENOMIC DNA]</scope>
    <source>
        <strain evidence="4">2DFWR-13</strain>
    </source>
</reference>
<proteinExistence type="inferred from homology"/>
<accession>A0A387B8A3</accession>
<dbReference type="PRINTS" id="PR00081">
    <property type="entry name" value="GDHRDH"/>
</dbReference>
<comment type="similarity">
    <text evidence="1">Belongs to the short-chain dehydrogenases/reductases (SDR) family.</text>
</comment>
<dbReference type="Gene3D" id="3.40.50.720">
    <property type="entry name" value="NAD(P)-binding Rossmann-like Domain"/>
    <property type="match status" value="1"/>
</dbReference>
<dbReference type="KEGG" id="lyd:D7I47_03600"/>
<dbReference type="Pfam" id="PF13561">
    <property type="entry name" value="adh_short_C2"/>
    <property type="match status" value="1"/>
</dbReference>
<protein>
    <submittedName>
        <fullName evidence="3">SDR family oxidoreductase</fullName>
    </submittedName>
</protein>
<gene>
    <name evidence="3" type="ORF">D7I47_03600</name>
</gene>
<evidence type="ECO:0000256" key="1">
    <source>
        <dbReference type="ARBA" id="ARBA00006484"/>
    </source>
</evidence>
<dbReference type="RefSeq" id="WP_120761776.1">
    <property type="nucleotide sequence ID" value="NZ_CP032630.1"/>
</dbReference>
<keyword evidence="2" id="KW-0560">Oxidoreductase</keyword>
<evidence type="ECO:0000313" key="3">
    <source>
        <dbReference type="EMBL" id="AYF97425.1"/>
    </source>
</evidence>
<organism evidence="3 4">
    <name type="scientific">Protaetiibacter intestinalis</name>
    <dbReference type="NCBI Taxonomy" id="2419774"/>
    <lineage>
        <taxon>Bacteria</taxon>
        <taxon>Bacillati</taxon>
        <taxon>Actinomycetota</taxon>
        <taxon>Actinomycetes</taxon>
        <taxon>Micrococcales</taxon>
        <taxon>Microbacteriaceae</taxon>
        <taxon>Protaetiibacter</taxon>
    </lineage>
</organism>
<sequence length="288" mass="29942">MSTYAVTGSASGMGKATADKLRAAGHTVIGVDLKDAEVVADLSTAEGRAAAAKAVVARADGRLDGAVLAAGLGPHPGRELLIAEVNYFGVVELLEAWRPALAAAGSSRVVVFSSNSSTTVPVVPKRTIAAFLAGDAKKAVAATRLFKDNASAMVYAGSKIAVTRWLRRAAVRPEWAGAGIRLNAIAPGAILTPLLQAQLDDPHQRGAIEAFPIPVGHLGDAEQLADWVVFLLGPAAEFMAGSVVFVDGGTDAYFRSEDWPRAVPFSGLRRYLRLNKEFAARKAAAAGS</sequence>
<name>A0A387B8A3_9MICO</name>